<dbReference type="InterPro" id="IPR002347">
    <property type="entry name" value="SDR_fam"/>
</dbReference>
<comment type="caution">
    <text evidence="4">The sequence shown here is derived from an EMBL/GenBank/DDBJ whole genome shotgun (WGS) entry which is preliminary data.</text>
</comment>
<evidence type="ECO:0000313" key="5">
    <source>
        <dbReference type="Proteomes" id="UP000430692"/>
    </source>
</evidence>
<dbReference type="PANTHER" id="PTHR42760:SF40">
    <property type="entry name" value="3-OXOACYL-[ACYL-CARRIER-PROTEIN] REDUCTASE, CHLOROPLASTIC"/>
    <property type="match status" value="1"/>
</dbReference>
<proteinExistence type="inferred from homology"/>
<dbReference type="SMART" id="SM00822">
    <property type="entry name" value="PKS_KR"/>
    <property type="match status" value="1"/>
</dbReference>
<dbReference type="SUPFAM" id="SSF51735">
    <property type="entry name" value="NAD(P)-binding Rossmann-fold domains"/>
    <property type="match status" value="1"/>
</dbReference>
<evidence type="ECO:0000259" key="3">
    <source>
        <dbReference type="SMART" id="SM00822"/>
    </source>
</evidence>
<reference evidence="4 5" key="1">
    <citation type="submission" date="2019-12" db="EMBL/GenBank/DDBJ databases">
        <title>Whole-genome analyses of novel actinobacteria.</title>
        <authorList>
            <person name="Sahin N."/>
            <person name="Saygin H."/>
        </authorList>
    </citation>
    <scope>NUCLEOTIDE SEQUENCE [LARGE SCALE GENOMIC DNA]</scope>
    <source>
        <strain evidence="4 5">KC615</strain>
    </source>
</reference>
<organism evidence="4 5">
    <name type="scientific">Shimazuella alba</name>
    <dbReference type="NCBI Taxonomy" id="2690964"/>
    <lineage>
        <taxon>Bacteria</taxon>
        <taxon>Bacillati</taxon>
        <taxon>Bacillota</taxon>
        <taxon>Bacilli</taxon>
        <taxon>Bacillales</taxon>
        <taxon>Thermoactinomycetaceae</taxon>
        <taxon>Shimazuella</taxon>
    </lineage>
</organism>
<sequence length="250" mass="26659">MSEKRVAVITGGSSGIGFGIAQKLVRDGFDVTILGRDKQKLQDAVRKIDSSVHWVQADVTDRAEVEHVVRKIVNRTHVIDVLINNAGHLERITTKTPLEEAVKIWDEVHHSNLKGAFMMTMAVAPFLRKPGSRIVNISSIGAASGGSSPGSLAYSSAKAGLNGLTFALARELSPEGVTVNAVAPGFIPETNFFNGGLSEESIQQTIEQIPIKRAGKAEDIAAAVSYLVSPEASFVTGEVLNVNGGWLFGR</sequence>
<dbReference type="CDD" id="cd05233">
    <property type="entry name" value="SDR_c"/>
    <property type="match status" value="1"/>
</dbReference>
<keyword evidence="2" id="KW-0560">Oxidoreductase</keyword>
<dbReference type="PANTHER" id="PTHR42760">
    <property type="entry name" value="SHORT-CHAIN DEHYDROGENASES/REDUCTASES FAMILY MEMBER"/>
    <property type="match status" value="1"/>
</dbReference>
<dbReference type="GO" id="GO:0008206">
    <property type="term" value="P:bile acid metabolic process"/>
    <property type="evidence" value="ECO:0007669"/>
    <property type="project" value="UniProtKB-ARBA"/>
</dbReference>
<accession>A0A6I4VUD6</accession>
<dbReference type="GO" id="GO:0016616">
    <property type="term" value="F:oxidoreductase activity, acting on the CH-OH group of donors, NAD or NADP as acceptor"/>
    <property type="evidence" value="ECO:0007669"/>
    <property type="project" value="UniProtKB-ARBA"/>
</dbReference>
<gene>
    <name evidence="4" type="ORF">GSM42_06670</name>
</gene>
<dbReference type="Gene3D" id="3.40.50.720">
    <property type="entry name" value="NAD(P)-binding Rossmann-like Domain"/>
    <property type="match status" value="1"/>
</dbReference>
<evidence type="ECO:0000313" key="4">
    <source>
        <dbReference type="EMBL" id="MXQ53416.1"/>
    </source>
</evidence>
<evidence type="ECO:0000256" key="1">
    <source>
        <dbReference type="ARBA" id="ARBA00006484"/>
    </source>
</evidence>
<dbReference type="FunFam" id="3.40.50.720:FF:000084">
    <property type="entry name" value="Short-chain dehydrogenase reductase"/>
    <property type="match status" value="1"/>
</dbReference>
<keyword evidence="5" id="KW-1185">Reference proteome</keyword>
<dbReference type="PRINTS" id="PR00081">
    <property type="entry name" value="GDHRDH"/>
</dbReference>
<comment type="similarity">
    <text evidence="1">Belongs to the short-chain dehydrogenases/reductases (SDR) family.</text>
</comment>
<protein>
    <submittedName>
        <fullName evidence="4">SDR family oxidoreductase</fullName>
    </submittedName>
</protein>
<dbReference type="InterPro" id="IPR036291">
    <property type="entry name" value="NAD(P)-bd_dom_sf"/>
</dbReference>
<dbReference type="Pfam" id="PF13561">
    <property type="entry name" value="adh_short_C2"/>
    <property type="match status" value="1"/>
</dbReference>
<dbReference type="GO" id="GO:0030497">
    <property type="term" value="P:fatty acid elongation"/>
    <property type="evidence" value="ECO:0007669"/>
    <property type="project" value="TreeGrafter"/>
</dbReference>
<dbReference type="RefSeq" id="WP_160800762.1">
    <property type="nucleotide sequence ID" value="NZ_WUUL01000003.1"/>
</dbReference>
<evidence type="ECO:0000256" key="2">
    <source>
        <dbReference type="ARBA" id="ARBA00023002"/>
    </source>
</evidence>
<dbReference type="EMBL" id="WUUL01000003">
    <property type="protein sequence ID" value="MXQ53416.1"/>
    <property type="molecule type" value="Genomic_DNA"/>
</dbReference>
<dbReference type="AlphaFoldDB" id="A0A6I4VUD6"/>
<feature type="domain" description="Ketoreductase" evidence="3">
    <location>
        <begin position="5"/>
        <end position="185"/>
    </location>
</feature>
<name>A0A6I4VUD6_9BACL</name>
<dbReference type="InterPro" id="IPR057326">
    <property type="entry name" value="KR_dom"/>
</dbReference>
<dbReference type="Proteomes" id="UP000430692">
    <property type="component" value="Unassembled WGS sequence"/>
</dbReference>
<dbReference type="PRINTS" id="PR00080">
    <property type="entry name" value="SDRFAMILY"/>
</dbReference>